<dbReference type="Pfam" id="PF00225">
    <property type="entry name" value="Kinesin"/>
    <property type="match status" value="1"/>
</dbReference>
<protein>
    <recommendedName>
        <fullName evidence="12">Kinesin-like protein</fullName>
    </recommendedName>
</protein>
<comment type="similarity">
    <text evidence="11 12">Belongs to the TRAFAC class myosin-kinesin ATPase superfamily. Kinesin family.</text>
</comment>
<feature type="compositionally biased region" description="Basic and acidic residues" evidence="14">
    <location>
        <begin position="721"/>
        <end position="733"/>
    </location>
</feature>
<dbReference type="Gene3D" id="3.40.850.10">
    <property type="entry name" value="Kinesin motor domain"/>
    <property type="match status" value="1"/>
</dbReference>
<reference evidence="17" key="1">
    <citation type="submission" date="2025-08" db="UniProtKB">
        <authorList>
            <consortium name="RefSeq"/>
        </authorList>
    </citation>
    <scope>IDENTIFICATION</scope>
    <source>
        <tissue evidence="17">Sperm</tissue>
    </source>
</reference>
<evidence type="ECO:0000256" key="4">
    <source>
        <dbReference type="ARBA" id="ARBA00022741"/>
    </source>
</evidence>
<dbReference type="PANTHER" id="PTHR47969:SF21">
    <property type="entry name" value="KINESIN-LIKE PROTEIN"/>
    <property type="match status" value="1"/>
</dbReference>
<evidence type="ECO:0000256" key="5">
    <source>
        <dbReference type="ARBA" id="ARBA00022840"/>
    </source>
</evidence>
<keyword evidence="16" id="KW-1185">Reference proteome</keyword>
<keyword evidence="3 12" id="KW-0493">Microtubule</keyword>
<dbReference type="InterPro" id="IPR027640">
    <property type="entry name" value="Kinesin-like_fam"/>
</dbReference>
<feature type="region of interest" description="Disordered" evidence="14">
    <location>
        <begin position="545"/>
        <end position="564"/>
    </location>
</feature>
<evidence type="ECO:0000256" key="8">
    <source>
        <dbReference type="ARBA" id="ARBA00023212"/>
    </source>
</evidence>
<dbReference type="SUPFAM" id="SSF52540">
    <property type="entry name" value="P-loop containing nucleoside triphosphate hydrolases"/>
    <property type="match status" value="1"/>
</dbReference>
<dbReference type="GO" id="GO:0008017">
    <property type="term" value="F:microtubule binding"/>
    <property type="evidence" value="ECO:0007669"/>
    <property type="project" value="InterPro"/>
</dbReference>
<feature type="coiled-coil region" evidence="13">
    <location>
        <begin position="349"/>
        <end position="421"/>
    </location>
</feature>
<dbReference type="AlphaFoldDB" id="A0AAJ7X1H4"/>
<dbReference type="GO" id="GO:0005524">
    <property type="term" value="F:ATP binding"/>
    <property type="evidence" value="ECO:0007669"/>
    <property type="project" value="UniProtKB-UniRule"/>
</dbReference>
<evidence type="ECO:0000256" key="2">
    <source>
        <dbReference type="ARBA" id="ARBA00022490"/>
    </source>
</evidence>
<feature type="binding site" evidence="11">
    <location>
        <begin position="90"/>
        <end position="97"/>
    </location>
    <ligand>
        <name>ATP</name>
        <dbReference type="ChEBI" id="CHEBI:30616"/>
    </ligand>
</feature>
<keyword evidence="6 13" id="KW-0175">Coiled coil</keyword>
<dbReference type="GO" id="GO:0007018">
    <property type="term" value="P:microtubule-based movement"/>
    <property type="evidence" value="ECO:0007669"/>
    <property type="project" value="InterPro"/>
</dbReference>
<feature type="region of interest" description="Disordered" evidence="14">
    <location>
        <begin position="766"/>
        <end position="852"/>
    </location>
</feature>
<evidence type="ECO:0000313" key="16">
    <source>
        <dbReference type="Proteomes" id="UP001318040"/>
    </source>
</evidence>
<evidence type="ECO:0000256" key="6">
    <source>
        <dbReference type="ARBA" id="ARBA00023054"/>
    </source>
</evidence>
<sequence>MSAEAVKVVVRCRPTNEREKNLGCKVVVSMDTARGQCFIQKPGSGDEPKQFTFDGTYFIESSTEQIYNDIAYPLVEGVVEGYNGTVFAYGQTGCGKSFTMQGVSEPSAQRGVIPRAFEHIFESIQCAENTKFLFRASYLEIYNEEIRDLLGKDTKQRLELKEHPERGVYVRDLSMHTVHSVAECERIMQAGWSNRATGATLMNKDSSRSHSIFSIHLEMCTTDDQGEDHIRAGKLNLVDLAGSERQSKTGAQGDRLKEATKINLSLSALGNVISALVDGRSKHVPYRDSKLTRLLQDSLGGNTKTLMVACISPADNNYEESLSTLRYANRAKSIRNRPRVNEDPKDAMLREYREEITRLKALLQGQIAAPGRPAEVPRAKEEVIAAVDHQAEIEKERQKIRQEYEERLSRVRGDFEAQQRSKARLEEALDTLRVSYEKKLTAVEERLTAAVVVQAEVKHEQGVERPGTAAPRALTSVERALPQAQIPDVRAASAQVARHINSVKSVEELREGTQSEAEAADQPSTIALLEKEEVLRRLSSLQRDVVGGEQANNPELHERRKERRRLADERHRRLMESLRLDHEADGEGTGDSDEVVMRVFDSMRDEAEEKERQLNKGRKKLRAAQADINDIQQEFESERRDYLDTIRRQQRELRLQQQLLERVAPCLRRDCNYANLERVRSEATWDEDAQAWRLPEMVVTRTSLPPAGGSGAQAKPSRRTPPHENGNHQHEDRFLERLTRAEAEDVAGNYFKPRRASLLLNKEASRSLGTESARRDIIPGHGHSAPSIPVSPLSGPLGLYPQPGPLEPPPSARPHRLGALEGPLPLTAQRGKKKRNKQSPHGNSEDMEVPPF</sequence>
<gene>
    <name evidence="17" type="primary">KIF17</name>
</gene>
<evidence type="ECO:0000256" key="12">
    <source>
        <dbReference type="RuleBase" id="RU000394"/>
    </source>
</evidence>
<comment type="function">
    <text evidence="9">Dendrite-specific motor protein which, in association with the Apba1-containing complex (LIN-10-LIN-2-LIN-7 complex), transports vesicles containing N-methyl-D-aspartate (NMDA) receptor subunit NR2B along microtubules.</text>
</comment>
<feature type="compositionally biased region" description="Pro residues" evidence="14">
    <location>
        <begin position="802"/>
        <end position="812"/>
    </location>
</feature>
<comment type="subunit">
    <text evidence="10">Homodimer. Interacts with APBA1 (via PDZ domain); the interaction is direct and is required for association of KIF17 with the cargo that is to be transported. Interacts with IFT B complex components IFT52 and IFT57. Interacts with IFT70B. Interacts with PIWIL1. Interacts with TBATA.</text>
</comment>
<dbReference type="PROSITE" id="PS50067">
    <property type="entry name" value="KINESIN_MOTOR_2"/>
    <property type="match status" value="1"/>
</dbReference>
<keyword evidence="7 11" id="KW-0505">Motor protein</keyword>
<dbReference type="SMART" id="SM00129">
    <property type="entry name" value="KISc"/>
    <property type="match status" value="1"/>
</dbReference>
<evidence type="ECO:0000256" key="1">
    <source>
        <dbReference type="ARBA" id="ARBA00004245"/>
    </source>
</evidence>
<evidence type="ECO:0000313" key="17">
    <source>
        <dbReference type="RefSeq" id="XP_032818044.1"/>
    </source>
</evidence>
<dbReference type="PANTHER" id="PTHR47969">
    <property type="entry name" value="CHROMOSOME-ASSOCIATED KINESIN KIF4A-RELATED"/>
    <property type="match status" value="1"/>
</dbReference>
<evidence type="ECO:0000259" key="15">
    <source>
        <dbReference type="PROSITE" id="PS50067"/>
    </source>
</evidence>
<keyword evidence="4 11" id="KW-0547">Nucleotide-binding</keyword>
<evidence type="ECO:0000256" key="7">
    <source>
        <dbReference type="ARBA" id="ARBA00023175"/>
    </source>
</evidence>
<dbReference type="KEGG" id="pmrn:116946902"/>
<dbReference type="CTD" id="57576"/>
<dbReference type="InterPro" id="IPR019821">
    <property type="entry name" value="Kinesin_motor_CS"/>
</dbReference>
<keyword evidence="5 11" id="KW-0067">ATP-binding</keyword>
<feature type="coiled-coil region" evidence="13">
    <location>
        <begin position="600"/>
        <end position="652"/>
    </location>
</feature>
<comment type="subcellular location">
    <subcellularLocation>
        <location evidence="1">Cytoplasm</location>
        <location evidence="1">Cytoskeleton</location>
    </subcellularLocation>
</comment>
<evidence type="ECO:0000256" key="10">
    <source>
        <dbReference type="ARBA" id="ARBA00062719"/>
    </source>
</evidence>
<feature type="region of interest" description="Disordered" evidence="14">
    <location>
        <begin position="701"/>
        <end position="733"/>
    </location>
</feature>
<name>A0AAJ7X1H4_PETMA</name>
<dbReference type="InterPro" id="IPR027417">
    <property type="entry name" value="P-loop_NTPase"/>
</dbReference>
<evidence type="ECO:0000256" key="11">
    <source>
        <dbReference type="PROSITE-ProRule" id="PRU00283"/>
    </source>
</evidence>
<evidence type="ECO:0000256" key="3">
    <source>
        <dbReference type="ARBA" id="ARBA00022701"/>
    </source>
</evidence>
<evidence type="ECO:0000256" key="14">
    <source>
        <dbReference type="SAM" id="MobiDB-lite"/>
    </source>
</evidence>
<dbReference type="GO" id="GO:0003777">
    <property type="term" value="F:microtubule motor activity"/>
    <property type="evidence" value="ECO:0007669"/>
    <property type="project" value="InterPro"/>
</dbReference>
<dbReference type="InterPro" id="IPR001752">
    <property type="entry name" value="Kinesin_motor_dom"/>
</dbReference>
<feature type="domain" description="Kinesin motor" evidence="15">
    <location>
        <begin position="5"/>
        <end position="334"/>
    </location>
</feature>
<proteinExistence type="inferred from homology"/>
<organism evidence="16 17">
    <name type="scientific">Petromyzon marinus</name>
    <name type="common">Sea lamprey</name>
    <dbReference type="NCBI Taxonomy" id="7757"/>
    <lineage>
        <taxon>Eukaryota</taxon>
        <taxon>Metazoa</taxon>
        <taxon>Chordata</taxon>
        <taxon>Craniata</taxon>
        <taxon>Vertebrata</taxon>
        <taxon>Cyclostomata</taxon>
        <taxon>Hyperoartia</taxon>
        <taxon>Petromyzontiformes</taxon>
        <taxon>Petromyzontidae</taxon>
        <taxon>Petromyzon</taxon>
    </lineage>
</organism>
<keyword evidence="8" id="KW-0206">Cytoskeleton</keyword>
<dbReference type="PROSITE" id="PS00411">
    <property type="entry name" value="KINESIN_MOTOR_1"/>
    <property type="match status" value="1"/>
</dbReference>
<feature type="compositionally biased region" description="Basic and acidic residues" evidence="14">
    <location>
        <begin position="555"/>
        <end position="564"/>
    </location>
</feature>
<accession>A0AAJ7X1H4</accession>
<feature type="compositionally biased region" description="Low complexity" evidence="14">
    <location>
        <begin position="786"/>
        <end position="801"/>
    </location>
</feature>
<evidence type="ECO:0000256" key="13">
    <source>
        <dbReference type="SAM" id="Coils"/>
    </source>
</evidence>
<keyword evidence="2" id="KW-0963">Cytoplasm</keyword>
<evidence type="ECO:0000256" key="9">
    <source>
        <dbReference type="ARBA" id="ARBA00059114"/>
    </source>
</evidence>
<dbReference type="RefSeq" id="XP_032818044.1">
    <property type="nucleotide sequence ID" value="XM_032962153.1"/>
</dbReference>
<feature type="region of interest" description="Disordered" evidence="14">
    <location>
        <begin position="506"/>
        <end position="525"/>
    </location>
</feature>
<dbReference type="Proteomes" id="UP001318040">
    <property type="component" value="Chromosome 28"/>
</dbReference>
<dbReference type="GO" id="GO:0005874">
    <property type="term" value="C:microtubule"/>
    <property type="evidence" value="ECO:0007669"/>
    <property type="project" value="UniProtKB-KW"/>
</dbReference>
<dbReference type="PRINTS" id="PR00380">
    <property type="entry name" value="KINESINHEAVY"/>
</dbReference>
<dbReference type="FunFam" id="3.40.850.10:FF:000029">
    <property type="entry name" value="Kinesin-like protein KIF17"/>
    <property type="match status" value="1"/>
</dbReference>
<dbReference type="InterPro" id="IPR036961">
    <property type="entry name" value="Kinesin_motor_dom_sf"/>
</dbReference>